<dbReference type="SUPFAM" id="SSF52266">
    <property type="entry name" value="SGNH hydrolase"/>
    <property type="match status" value="1"/>
</dbReference>
<dbReference type="EMBL" id="JACBZO010000001">
    <property type="protein sequence ID" value="NYI40991.1"/>
    <property type="molecule type" value="Genomic_DNA"/>
</dbReference>
<dbReference type="Gene3D" id="3.40.50.1110">
    <property type="entry name" value="SGNH hydrolase"/>
    <property type="match status" value="1"/>
</dbReference>
<dbReference type="Proteomes" id="UP000547973">
    <property type="component" value="Unassembled WGS sequence"/>
</dbReference>
<dbReference type="PANTHER" id="PTHR43784:SF2">
    <property type="entry name" value="GDSL-LIKE LIPASE_ACYLHYDROLASE, PUTATIVE (AFU_ORTHOLOGUE AFUA_2G00820)-RELATED"/>
    <property type="match status" value="1"/>
</dbReference>
<dbReference type="Pfam" id="PF13472">
    <property type="entry name" value="Lipase_GDSL_2"/>
    <property type="match status" value="1"/>
</dbReference>
<protein>
    <submittedName>
        <fullName evidence="2">Lysophospholipase L1-like esterase</fullName>
    </submittedName>
</protein>
<sequence length="253" mass="27537">MTIRIVSIGDSFAEGMNDYLPDGTEVGWADRVAAGLAAAHADQEVWYANLAIRGRRIESIVVEQLDAALALEPPPTHLTFNGGGNDMLRPGFSDERMIELTSRVLDHCAAMGVFLVIVTGADPSDKLPAAKRMRRLGTRLTQIVEGLIAGREGVVFVDNLHDVEGRRGAYWSEDRLHLGSLGHEWIASRVLTAMGVPTQAPVVTDADAPPGGLVGELRYWRAYVLPWMGRRLTGRSSGDGRAPKFATWTLIKP</sequence>
<gene>
    <name evidence="2" type="ORF">BKA03_001110</name>
</gene>
<organism evidence="2 3">
    <name type="scientific">Demequina lutea</name>
    <dbReference type="NCBI Taxonomy" id="431489"/>
    <lineage>
        <taxon>Bacteria</taxon>
        <taxon>Bacillati</taxon>
        <taxon>Actinomycetota</taxon>
        <taxon>Actinomycetes</taxon>
        <taxon>Micrococcales</taxon>
        <taxon>Demequinaceae</taxon>
        <taxon>Demequina</taxon>
    </lineage>
</organism>
<evidence type="ECO:0000259" key="1">
    <source>
        <dbReference type="Pfam" id="PF13472"/>
    </source>
</evidence>
<comment type="caution">
    <text evidence="2">The sequence shown here is derived from an EMBL/GenBank/DDBJ whole genome shotgun (WGS) entry which is preliminary data.</text>
</comment>
<feature type="domain" description="SGNH hydrolase-type esterase" evidence="1">
    <location>
        <begin position="8"/>
        <end position="184"/>
    </location>
</feature>
<name>A0A7Y9ZCU8_9MICO</name>
<keyword evidence="3" id="KW-1185">Reference proteome</keyword>
<proteinExistence type="predicted"/>
<dbReference type="InterPro" id="IPR053140">
    <property type="entry name" value="GDSL_Rv0518-like"/>
</dbReference>
<dbReference type="RefSeq" id="WP_238579426.1">
    <property type="nucleotide sequence ID" value="NZ_BBRC01000007.1"/>
</dbReference>
<accession>A0A7Y9ZCU8</accession>
<reference evidence="2 3" key="1">
    <citation type="submission" date="2020-07" db="EMBL/GenBank/DDBJ databases">
        <title>Sequencing the genomes of 1000 actinobacteria strains.</title>
        <authorList>
            <person name="Klenk H.-P."/>
        </authorList>
    </citation>
    <scope>NUCLEOTIDE SEQUENCE [LARGE SCALE GENOMIC DNA]</scope>
    <source>
        <strain evidence="2 3">DSM 19970</strain>
    </source>
</reference>
<dbReference type="AlphaFoldDB" id="A0A7Y9ZCU8"/>
<evidence type="ECO:0000313" key="3">
    <source>
        <dbReference type="Proteomes" id="UP000547973"/>
    </source>
</evidence>
<dbReference type="InterPro" id="IPR036514">
    <property type="entry name" value="SGNH_hydro_sf"/>
</dbReference>
<dbReference type="CDD" id="cd01832">
    <property type="entry name" value="SGNH_hydrolase_like_1"/>
    <property type="match status" value="1"/>
</dbReference>
<evidence type="ECO:0000313" key="2">
    <source>
        <dbReference type="EMBL" id="NYI40991.1"/>
    </source>
</evidence>
<dbReference type="InterPro" id="IPR013830">
    <property type="entry name" value="SGNH_hydro"/>
</dbReference>
<dbReference type="PANTHER" id="PTHR43784">
    <property type="entry name" value="GDSL-LIKE LIPASE/ACYLHYDROLASE, PUTATIVE (AFU_ORTHOLOGUE AFUA_2G00820)-RELATED"/>
    <property type="match status" value="1"/>
</dbReference>